<accession>A0A1V0UKH8</accession>
<gene>
    <name evidence="2" type="ORF">B1H20_33275</name>
</gene>
<dbReference type="RefSeq" id="WP_030297888.1">
    <property type="nucleotide sequence ID" value="NZ_CP020570.1"/>
</dbReference>
<organism evidence="2 3">
    <name type="scientific">Streptomyces violaceoruber</name>
    <dbReference type="NCBI Taxonomy" id="1935"/>
    <lineage>
        <taxon>Bacteria</taxon>
        <taxon>Bacillati</taxon>
        <taxon>Actinomycetota</taxon>
        <taxon>Actinomycetes</taxon>
        <taxon>Kitasatosporales</taxon>
        <taxon>Streptomycetaceae</taxon>
        <taxon>Streptomyces</taxon>
        <taxon>Streptomyces violaceoruber group</taxon>
    </lineage>
</organism>
<feature type="signal peptide" evidence="1">
    <location>
        <begin position="1"/>
        <end position="24"/>
    </location>
</feature>
<proteinExistence type="predicted"/>
<dbReference type="EMBL" id="CP020570">
    <property type="protein sequence ID" value="ARF65759.1"/>
    <property type="molecule type" value="Genomic_DNA"/>
</dbReference>
<reference evidence="2 3" key="1">
    <citation type="submission" date="2017-03" db="EMBL/GenBank/DDBJ databases">
        <title>Complete Genome Sequence of a natural compounds producer, Streptomyces violaceus S21.</title>
        <authorList>
            <person name="Zhong C."/>
            <person name="Zhao Z."/>
            <person name="Fu J."/>
            <person name="Zong G."/>
            <person name="Qin R."/>
            <person name="Cao G."/>
        </authorList>
    </citation>
    <scope>NUCLEOTIDE SEQUENCE [LARGE SCALE GENOMIC DNA]</scope>
    <source>
        <strain evidence="2 3">S21</strain>
    </source>
</reference>
<name>A0A1V0UKH8_STRVN</name>
<evidence type="ECO:0000256" key="1">
    <source>
        <dbReference type="SAM" id="SignalP"/>
    </source>
</evidence>
<feature type="chain" id="PRO_5038773521" description="DoxX family protein" evidence="1">
    <location>
        <begin position="25"/>
        <end position="125"/>
    </location>
</feature>
<dbReference type="PANTHER" id="PTHR36974">
    <property type="entry name" value="MEMBRANE PROTEIN-RELATED"/>
    <property type="match status" value="1"/>
</dbReference>
<dbReference type="Proteomes" id="UP000192445">
    <property type="component" value="Chromosome"/>
</dbReference>
<dbReference type="KEGG" id="svu:B1H20_33275"/>
<keyword evidence="1" id="KW-0732">Signal</keyword>
<protein>
    <recommendedName>
        <fullName evidence="4">DoxX family protein</fullName>
    </recommendedName>
</protein>
<evidence type="ECO:0008006" key="4">
    <source>
        <dbReference type="Google" id="ProtNLM"/>
    </source>
</evidence>
<dbReference type="STRING" id="1935.B1H20_33275"/>
<dbReference type="PANTHER" id="PTHR36974:SF1">
    <property type="entry name" value="DOXX FAMILY MEMBRANE PROTEIN"/>
    <property type="match status" value="1"/>
</dbReference>
<sequence length="125" mass="13285">MSRQKRSAALLAGLMGGAGLLHFAAPKVFDPTVPRILPGKARSWTYASGAVELALAAGLAHPRTRPLAARATAGFLVGVFPANVQMAVDWRYRPRPQRLAACARLPLQLPLVLWARGVARGAGRP</sequence>
<dbReference type="AlphaFoldDB" id="A0A1V0UKH8"/>
<evidence type="ECO:0000313" key="2">
    <source>
        <dbReference type="EMBL" id="ARF65759.1"/>
    </source>
</evidence>
<evidence type="ECO:0000313" key="3">
    <source>
        <dbReference type="Proteomes" id="UP000192445"/>
    </source>
</evidence>
<dbReference type="OrthoDB" id="3267646at2"/>